<dbReference type="GO" id="GO:0008422">
    <property type="term" value="F:beta-glucosidase activity"/>
    <property type="evidence" value="ECO:0007669"/>
    <property type="project" value="TreeGrafter"/>
</dbReference>
<dbReference type="PROSITE" id="PS00659">
    <property type="entry name" value="GLYCOSYL_HYDROL_F5"/>
    <property type="match status" value="1"/>
</dbReference>
<dbReference type="InterPro" id="IPR017853">
    <property type="entry name" value="GH"/>
</dbReference>
<evidence type="ECO:0000256" key="4">
    <source>
        <dbReference type="RuleBase" id="RU361153"/>
    </source>
</evidence>
<evidence type="ECO:0000256" key="1">
    <source>
        <dbReference type="ARBA" id="ARBA00022729"/>
    </source>
</evidence>
<evidence type="ECO:0000256" key="2">
    <source>
        <dbReference type="ARBA" id="ARBA00022801"/>
    </source>
</evidence>
<comment type="similarity">
    <text evidence="4">Belongs to the glycosyl hydrolase 5 (cellulase A) family.</text>
</comment>
<dbReference type="PANTHER" id="PTHR31297:SF17">
    <property type="entry name" value="ENDOGLUCANASE"/>
    <property type="match status" value="1"/>
</dbReference>
<proteinExistence type="inferred from homology"/>
<dbReference type="Gene3D" id="3.20.20.80">
    <property type="entry name" value="Glycosidases"/>
    <property type="match status" value="1"/>
</dbReference>
<evidence type="ECO:0000313" key="7">
    <source>
        <dbReference type="EMBL" id="NNU16287.1"/>
    </source>
</evidence>
<gene>
    <name evidence="7" type="ORF">HK107_08130</name>
</gene>
<dbReference type="AlphaFoldDB" id="A0A7Y3RN23"/>
<keyword evidence="1 5" id="KW-0732">Signal</keyword>
<keyword evidence="2 4" id="KW-0378">Hydrolase</keyword>
<dbReference type="SUPFAM" id="SSF51445">
    <property type="entry name" value="(Trans)glycosidases"/>
    <property type="match status" value="1"/>
</dbReference>
<feature type="signal peptide" evidence="5">
    <location>
        <begin position="1"/>
        <end position="18"/>
    </location>
</feature>
<name>A0A7Y3RN23_9PROT</name>
<evidence type="ECO:0000256" key="5">
    <source>
        <dbReference type="SAM" id="SignalP"/>
    </source>
</evidence>
<dbReference type="GO" id="GO:0005576">
    <property type="term" value="C:extracellular region"/>
    <property type="evidence" value="ECO:0007669"/>
    <property type="project" value="TreeGrafter"/>
</dbReference>
<evidence type="ECO:0000256" key="3">
    <source>
        <dbReference type="ARBA" id="ARBA00023295"/>
    </source>
</evidence>
<dbReference type="InterPro" id="IPR018087">
    <property type="entry name" value="Glyco_hydro_5_CS"/>
</dbReference>
<feature type="domain" description="Glycoside hydrolase family 5" evidence="6">
    <location>
        <begin position="44"/>
        <end position="305"/>
    </location>
</feature>
<reference evidence="7 8" key="1">
    <citation type="submission" date="2020-05" db="EMBL/GenBank/DDBJ databases">
        <title>Parvularcula mediterraneae sp. nov., isolated from polypropylene straw from shallow seawater of the seashore of Laganas in Zakynthos island, Greece.</title>
        <authorList>
            <person name="Szabo I."/>
            <person name="Al-Omari J."/>
            <person name="Rado J."/>
            <person name="Szerdahelyi G.S."/>
        </authorList>
    </citation>
    <scope>NUCLEOTIDE SEQUENCE [LARGE SCALE GENOMIC DNA]</scope>
    <source>
        <strain evidence="7 8">ZS-1/3</strain>
    </source>
</reference>
<comment type="caution">
    <text evidence="7">The sequence shown here is derived from an EMBL/GenBank/DDBJ whole genome shotgun (WGS) entry which is preliminary data.</text>
</comment>
<dbReference type="RefSeq" id="WP_173198376.1">
    <property type="nucleotide sequence ID" value="NZ_JABFCX010000002.1"/>
</dbReference>
<organism evidence="7 8">
    <name type="scientific">Parvularcula mediterranea</name>
    <dbReference type="NCBI Taxonomy" id="2732508"/>
    <lineage>
        <taxon>Bacteria</taxon>
        <taxon>Pseudomonadati</taxon>
        <taxon>Pseudomonadota</taxon>
        <taxon>Alphaproteobacteria</taxon>
        <taxon>Parvularculales</taxon>
        <taxon>Parvularculaceae</taxon>
        <taxon>Parvularcula</taxon>
    </lineage>
</organism>
<dbReference type="EMBL" id="JABFCX010000002">
    <property type="protein sequence ID" value="NNU16287.1"/>
    <property type="molecule type" value="Genomic_DNA"/>
</dbReference>
<dbReference type="InterPro" id="IPR050386">
    <property type="entry name" value="Glycosyl_hydrolase_5"/>
</dbReference>
<dbReference type="GO" id="GO:0009986">
    <property type="term" value="C:cell surface"/>
    <property type="evidence" value="ECO:0007669"/>
    <property type="project" value="TreeGrafter"/>
</dbReference>
<evidence type="ECO:0000313" key="8">
    <source>
        <dbReference type="Proteomes" id="UP000536835"/>
    </source>
</evidence>
<sequence length="329" mass="36980">MKALAAALLASIPAVAGAQEIAAAYDAKRCVNLGNDLERPKGASWGARAHTVADLEKIKSAGFDTVRIPVRWDDYAADEEPFTIDPAFFERVDALVEPALAMDLNVILNIHHFDEVMEEPRDYARKFLGLWRQIATHYNDAPDSLWYETLNEPRDALEGELMRAYQDVAVKGIREIDPERIIILMGDNWSSIRSLETNMDAPDENIVFSFHYYDPFEFTHQGAEWLGENMPKGKRGWGNTDERQALKRDADTAAAFAEATGHRVFLGEIGVNSAAKNRERVKYMGAVAEEMEKRDIAWCIWAYTNTFSLHTDDKGWDKAALKALGLNAP</sequence>
<evidence type="ECO:0000259" key="6">
    <source>
        <dbReference type="Pfam" id="PF00150"/>
    </source>
</evidence>
<protein>
    <submittedName>
        <fullName evidence="7">Glycoside hydrolase family 5 protein</fullName>
    </submittedName>
</protein>
<dbReference type="GO" id="GO:0009251">
    <property type="term" value="P:glucan catabolic process"/>
    <property type="evidence" value="ECO:0007669"/>
    <property type="project" value="TreeGrafter"/>
</dbReference>
<keyword evidence="8" id="KW-1185">Reference proteome</keyword>
<keyword evidence="3 4" id="KW-0326">Glycosidase</keyword>
<dbReference type="PANTHER" id="PTHR31297">
    <property type="entry name" value="GLUCAN ENDO-1,6-BETA-GLUCOSIDASE B"/>
    <property type="match status" value="1"/>
</dbReference>
<dbReference type="InterPro" id="IPR001547">
    <property type="entry name" value="Glyco_hydro_5"/>
</dbReference>
<accession>A0A7Y3RN23</accession>
<feature type="chain" id="PRO_5031498956" evidence="5">
    <location>
        <begin position="19"/>
        <end position="329"/>
    </location>
</feature>
<dbReference type="Pfam" id="PF00150">
    <property type="entry name" value="Cellulase"/>
    <property type="match status" value="1"/>
</dbReference>
<dbReference type="Proteomes" id="UP000536835">
    <property type="component" value="Unassembled WGS sequence"/>
</dbReference>